<dbReference type="OrthoDB" id="5582316at2"/>
<proteinExistence type="predicted"/>
<keyword evidence="2" id="KW-1185">Reference proteome</keyword>
<dbReference type="PANTHER" id="PTHR42941:SF1">
    <property type="entry name" value="SLL1037 PROTEIN"/>
    <property type="match status" value="1"/>
</dbReference>
<accession>A0A558DNG5</accession>
<sequence>MTRTPGRSKPQVGRRTVLTAAGAFLLAACGARFDGQRLTITTGSAGAVYNQLGQALAASWAAELGFQPQVLTSAGSGQNLDRLLAGAADVGISAADAAATRAAESGGGRLRALARMHDDYVQLVVPAASTIVRPADLRGRRVSVGPPDSGVRLIADRTLSVLRLSGGADLERHELAIDAAADALSRGEIDAFFWSGGLPTEQVGALARRLPIRVVDLAEVLPVLFQEYEVYQSATLPASPYRLPNAVTTLLVPNLLLVTDRMSDTIAEALTGGVFEAQSALAAANRAARSIDVRSGIETVPILLHPGAQAYYRSAHYTSG</sequence>
<name>A0A558DNG5_9PSEU</name>
<dbReference type="Proteomes" id="UP000320011">
    <property type="component" value="Unassembled WGS sequence"/>
</dbReference>
<organism evidence="1 2">
    <name type="scientific">Amycolatopsis rhizosphaerae</name>
    <dbReference type="NCBI Taxonomy" id="2053003"/>
    <lineage>
        <taxon>Bacteria</taxon>
        <taxon>Bacillati</taxon>
        <taxon>Actinomycetota</taxon>
        <taxon>Actinomycetes</taxon>
        <taxon>Pseudonocardiales</taxon>
        <taxon>Pseudonocardiaceae</taxon>
        <taxon>Amycolatopsis</taxon>
    </lineage>
</organism>
<comment type="caution">
    <text evidence="1">The sequence shown here is derived from an EMBL/GenBank/DDBJ whole genome shotgun (WGS) entry which is preliminary data.</text>
</comment>
<dbReference type="RefSeq" id="WP_144584904.1">
    <property type="nucleotide sequence ID" value="NZ_VJWX01000004.1"/>
</dbReference>
<evidence type="ECO:0000313" key="1">
    <source>
        <dbReference type="EMBL" id="TVT62493.1"/>
    </source>
</evidence>
<evidence type="ECO:0000313" key="2">
    <source>
        <dbReference type="Proteomes" id="UP000320011"/>
    </source>
</evidence>
<dbReference type="Gene3D" id="3.40.190.10">
    <property type="entry name" value="Periplasmic binding protein-like II"/>
    <property type="match status" value="2"/>
</dbReference>
<dbReference type="SUPFAM" id="SSF53850">
    <property type="entry name" value="Periplasmic binding protein-like II"/>
    <property type="match status" value="1"/>
</dbReference>
<reference evidence="1 2" key="1">
    <citation type="submission" date="2019-07" db="EMBL/GenBank/DDBJ databases">
        <authorList>
            <person name="Duangmal K."/>
            <person name="Teo W.F.A."/>
        </authorList>
    </citation>
    <scope>NUCLEOTIDE SEQUENCE [LARGE SCALE GENOMIC DNA]</scope>
    <source>
        <strain evidence="1 2">TBRC 6029</strain>
    </source>
</reference>
<dbReference type="PANTHER" id="PTHR42941">
    <property type="entry name" value="SLL1037 PROTEIN"/>
    <property type="match status" value="1"/>
</dbReference>
<dbReference type="InterPro" id="IPR011852">
    <property type="entry name" value="TRAP_TAXI"/>
</dbReference>
<reference evidence="1 2" key="2">
    <citation type="submission" date="2019-08" db="EMBL/GenBank/DDBJ databases">
        <title>Amycolatopsis acidicola sp. nov., isolated from peat swamp forest soil.</title>
        <authorList>
            <person name="Srisuk N."/>
        </authorList>
    </citation>
    <scope>NUCLEOTIDE SEQUENCE [LARGE SCALE GENOMIC DNA]</scope>
    <source>
        <strain evidence="1 2">TBRC 6029</strain>
    </source>
</reference>
<dbReference type="AlphaFoldDB" id="A0A558DNG5"/>
<dbReference type="Pfam" id="PF16868">
    <property type="entry name" value="NMT1_3"/>
    <property type="match status" value="1"/>
</dbReference>
<dbReference type="PROSITE" id="PS51257">
    <property type="entry name" value="PROKAR_LIPOPROTEIN"/>
    <property type="match status" value="1"/>
</dbReference>
<protein>
    <submittedName>
        <fullName evidence="1">TAXI family TRAP transporter solute-binding subunit</fullName>
    </submittedName>
</protein>
<dbReference type="EMBL" id="VJWX01000004">
    <property type="protein sequence ID" value="TVT62493.1"/>
    <property type="molecule type" value="Genomic_DNA"/>
</dbReference>
<dbReference type="NCBIfam" id="TIGR02122">
    <property type="entry name" value="TRAP_TAXI"/>
    <property type="match status" value="1"/>
</dbReference>
<gene>
    <name evidence="1" type="ORF">FNH05_00980</name>
</gene>